<comment type="similarity">
    <text evidence="1">Belongs to the IMPACT family.</text>
</comment>
<dbReference type="PANTHER" id="PTHR16301">
    <property type="entry name" value="IMPACT-RELATED"/>
    <property type="match status" value="1"/>
</dbReference>
<dbReference type="KEGG" id="bomb:GT348_07995"/>
<protein>
    <submittedName>
        <fullName evidence="3">Thymidylate synthase</fullName>
    </submittedName>
</protein>
<dbReference type="Gene3D" id="3.30.70.240">
    <property type="match status" value="1"/>
</dbReference>
<accession>A0A6P1NCX8</accession>
<name>A0A6P1NCX8_9PROT</name>
<gene>
    <name evidence="3" type="ORF">GT348_07995</name>
</gene>
<dbReference type="Pfam" id="PF01205">
    <property type="entry name" value="Impact_N"/>
    <property type="match status" value="1"/>
</dbReference>
<dbReference type="Gene3D" id="3.30.230.30">
    <property type="entry name" value="Impact, N-terminal domain"/>
    <property type="match status" value="1"/>
</dbReference>
<feature type="domain" description="Impact N-terminal" evidence="2">
    <location>
        <begin position="16"/>
        <end position="116"/>
    </location>
</feature>
<dbReference type="SUPFAM" id="SSF54980">
    <property type="entry name" value="EF-G C-terminal domain-like"/>
    <property type="match status" value="1"/>
</dbReference>
<organism evidence="3 4">
    <name type="scientific">Aristophania vespae</name>
    <dbReference type="NCBI Taxonomy" id="2697033"/>
    <lineage>
        <taxon>Bacteria</taxon>
        <taxon>Pseudomonadati</taxon>
        <taxon>Pseudomonadota</taxon>
        <taxon>Alphaproteobacteria</taxon>
        <taxon>Acetobacterales</taxon>
        <taxon>Acetobacteraceae</taxon>
        <taxon>Aristophania</taxon>
    </lineage>
</organism>
<evidence type="ECO:0000256" key="1">
    <source>
        <dbReference type="ARBA" id="ARBA00007665"/>
    </source>
</evidence>
<dbReference type="GO" id="GO:0005737">
    <property type="term" value="C:cytoplasm"/>
    <property type="evidence" value="ECO:0007669"/>
    <property type="project" value="TreeGrafter"/>
</dbReference>
<evidence type="ECO:0000313" key="4">
    <source>
        <dbReference type="Proteomes" id="UP000463975"/>
    </source>
</evidence>
<dbReference type="PANTHER" id="PTHR16301:SF20">
    <property type="entry name" value="IMPACT FAMILY MEMBER YIGZ"/>
    <property type="match status" value="1"/>
</dbReference>
<dbReference type="InterPro" id="IPR001498">
    <property type="entry name" value="Impact_N"/>
</dbReference>
<keyword evidence="4" id="KW-1185">Reference proteome</keyword>
<dbReference type="AlphaFoldDB" id="A0A6P1NCX8"/>
<sequence>MTWTIDGLAEHESVIKHSVFRTRAVSVDDEKSALTFLDEVADPDATHNCWAFKIGGRFRVSDDGEPSGTAGRPILSAIEGQDFDHVMVVVTRWFGGIKLGAGGLVRAYGGAAAACLREAEKIERIERIMLSFHCPFSIYAEIEAKLPQWQVEIRSCTFDAEGAALLLALPLIYKDDIANWLRDMTRGQKPLTFLEEENF</sequence>
<dbReference type="InterPro" id="IPR023582">
    <property type="entry name" value="Impact"/>
</dbReference>
<dbReference type="InterPro" id="IPR036956">
    <property type="entry name" value="Impact_N_sf"/>
</dbReference>
<dbReference type="RefSeq" id="WP_160619249.1">
    <property type="nucleotide sequence ID" value="NZ_CP047652.1"/>
</dbReference>
<dbReference type="GO" id="GO:0006446">
    <property type="term" value="P:regulation of translational initiation"/>
    <property type="evidence" value="ECO:0007669"/>
    <property type="project" value="TreeGrafter"/>
</dbReference>
<dbReference type="SUPFAM" id="SSF54211">
    <property type="entry name" value="Ribosomal protein S5 domain 2-like"/>
    <property type="match status" value="1"/>
</dbReference>
<evidence type="ECO:0000313" key="3">
    <source>
        <dbReference type="EMBL" id="QHI96176.1"/>
    </source>
</evidence>
<dbReference type="GO" id="GO:0017111">
    <property type="term" value="F:ribonucleoside triphosphate phosphatase activity"/>
    <property type="evidence" value="ECO:0007669"/>
    <property type="project" value="UniProtKB-ARBA"/>
</dbReference>
<dbReference type="InterPro" id="IPR020568">
    <property type="entry name" value="Ribosomal_Su5_D2-typ_SF"/>
</dbReference>
<dbReference type="EMBL" id="CP047652">
    <property type="protein sequence ID" value="QHI96176.1"/>
    <property type="molecule type" value="Genomic_DNA"/>
</dbReference>
<dbReference type="Proteomes" id="UP000463975">
    <property type="component" value="Chromosome"/>
</dbReference>
<evidence type="ECO:0000259" key="2">
    <source>
        <dbReference type="Pfam" id="PF01205"/>
    </source>
</evidence>
<proteinExistence type="inferred from homology"/>
<reference evidence="3 4" key="1">
    <citation type="submission" date="2020-01" db="EMBL/GenBank/DDBJ databases">
        <title>Genome sequencing of strain KACC 21507.</title>
        <authorList>
            <person name="Heo J."/>
            <person name="Kim S.-J."/>
            <person name="Kim J.-S."/>
            <person name="Hong S.-B."/>
            <person name="Kwon S.-W."/>
        </authorList>
    </citation>
    <scope>NUCLEOTIDE SEQUENCE [LARGE SCALE GENOMIC DNA]</scope>
    <source>
        <strain evidence="3 4">KACC 21507</strain>
    </source>
</reference>
<dbReference type="InterPro" id="IPR035647">
    <property type="entry name" value="EFG_III/V"/>
</dbReference>
<dbReference type="GO" id="GO:0032561">
    <property type="term" value="F:guanyl ribonucleotide binding"/>
    <property type="evidence" value="ECO:0007669"/>
    <property type="project" value="UniProtKB-ARBA"/>
</dbReference>